<evidence type="ECO:0008006" key="5">
    <source>
        <dbReference type="Google" id="ProtNLM"/>
    </source>
</evidence>
<accession>A0ABU8E873</accession>
<feature type="transmembrane region" description="Helical" evidence="2">
    <location>
        <begin position="250"/>
        <end position="268"/>
    </location>
</feature>
<dbReference type="EMBL" id="JBAPLV010000016">
    <property type="protein sequence ID" value="MEI4279843.1"/>
    <property type="molecule type" value="Genomic_DNA"/>
</dbReference>
<organism evidence="3 4">
    <name type="scientific">Klenkia terrae</name>
    <dbReference type="NCBI Taxonomy" id="1052259"/>
    <lineage>
        <taxon>Bacteria</taxon>
        <taxon>Bacillati</taxon>
        <taxon>Actinomycetota</taxon>
        <taxon>Actinomycetes</taxon>
        <taxon>Geodermatophilales</taxon>
        <taxon>Geodermatophilaceae</taxon>
        <taxon>Klenkia</taxon>
    </lineage>
</organism>
<dbReference type="Proteomes" id="UP001373496">
    <property type="component" value="Unassembled WGS sequence"/>
</dbReference>
<keyword evidence="2" id="KW-0812">Transmembrane</keyword>
<reference evidence="3 4" key="1">
    <citation type="submission" date="2024-03" db="EMBL/GenBank/DDBJ databases">
        <title>Draft genome sequence of Klenkia terrae.</title>
        <authorList>
            <person name="Duangmal K."/>
            <person name="Chantavorakit T."/>
        </authorList>
    </citation>
    <scope>NUCLEOTIDE SEQUENCE [LARGE SCALE GENOMIC DNA]</scope>
    <source>
        <strain evidence="3 4">JCM 17786</strain>
    </source>
</reference>
<dbReference type="RefSeq" id="WP_225233950.1">
    <property type="nucleotide sequence ID" value="NZ_JBAPLV010000016.1"/>
</dbReference>
<keyword evidence="2" id="KW-1133">Transmembrane helix</keyword>
<feature type="transmembrane region" description="Helical" evidence="2">
    <location>
        <begin position="96"/>
        <end position="115"/>
    </location>
</feature>
<sequence>MTSTRLQDASSRHAADPTAGGRDTTRVVVVVLAAVAQVVGSPLGSALSGRSVGDVSDGARSLVTPAGYAFSIWGLIFLGSLGWAVYQALPSQRTRLVHRVTGWPLAAAFAGNAVWETVYPFGGVWQYVTQVLIFVITASAAVGLARLQREDVRADLRGWARVLPAATAGLLLGWVTVAPVAQVGNTGVALGADPATTSSEVWAVAAMVAVALVGTVVVLRVRVAAGPFVAAVVWGLVAIAAAGGPTPVTVAALGAAVVVLVALVARALSPRVDAGALLLG</sequence>
<feature type="region of interest" description="Disordered" evidence="1">
    <location>
        <begin position="1"/>
        <end position="20"/>
    </location>
</feature>
<proteinExistence type="predicted"/>
<keyword evidence="4" id="KW-1185">Reference proteome</keyword>
<dbReference type="PANTHER" id="PTHR33802">
    <property type="entry name" value="SI:CH211-161H7.5-RELATED"/>
    <property type="match status" value="1"/>
</dbReference>
<dbReference type="PANTHER" id="PTHR33802:SF1">
    <property type="entry name" value="XK-RELATED PROTEIN"/>
    <property type="match status" value="1"/>
</dbReference>
<evidence type="ECO:0000256" key="1">
    <source>
        <dbReference type="SAM" id="MobiDB-lite"/>
    </source>
</evidence>
<feature type="transmembrane region" description="Helical" evidence="2">
    <location>
        <begin position="226"/>
        <end position="244"/>
    </location>
</feature>
<feature type="transmembrane region" description="Helical" evidence="2">
    <location>
        <begin position="67"/>
        <end position="89"/>
    </location>
</feature>
<keyword evidence="2" id="KW-0472">Membrane</keyword>
<protein>
    <recommendedName>
        <fullName evidence="5">Tryptophan-rich sensory protein</fullName>
    </recommendedName>
</protein>
<feature type="transmembrane region" description="Helical" evidence="2">
    <location>
        <begin position="159"/>
        <end position="181"/>
    </location>
</feature>
<evidence type="ECO:0000313" key="4">
    <source>
        <dbReference type="Proteomes" id="UP001373496"/>
    </source>
</evidence>
<feature type="transmembrane region" description="Helical" evidence="2">
    <location>
        <begin position="127"/>
        <end position="147"/>
    </location>
</feature>
<feature type="transmembrane region" description="Helical" evidence="2">
    <location>
        <begin position="27"/>
        <end position="47"/>
    </location>
</feature>
<evidence type="ECO:0000313" key="3">
    <source>
        <dbReference type="EMBL" id="MEI4279843.1"/>
    </source>
</evidence>
<feature type="transmembrane region" description="Helical" evidence="2">
    <location>
        <begin position="201"/>
        <end position="219"/>
    </location>
</feature>
<comment type="caution">
    <text evidence="3">The sequence shown here is derived from an EMBL/GenBank/DDBJ whole genome shotgun (WGS) entry which is preliminary data.</text>
</comment>
<evidence type="ECO:0000256" key="2">
    <source>
        <dbReference type="SAM" id="Phobius"/>
    </source>
</evidence>
<name>A0ABU8E873_9ACTN</name>
<gene>
    <name evidence="3" type="ORF">UXQ13_15335</name>
</gene>